<protein>
    <submittedName>
        <fullName evidence="2">Uncharacterized protein</fullName>
    </submittedName>
</protein>
<keyword evidence="3" id="KW-1185">Reference proteome</keyword>
<keyword evidence="1" id="KW-0732">Signal</keyword>
<feature type="signal peptide" evidence="1">
    <location>
        <begin position="1"/>
        <end position="34"/>
    </location>
</feature>
<dbReference type="RefSeq" id="WP_307345376.1">
    <property type="nucleotide sequence ID" value="NZ_JAUSVS010000001.1"/>
</dbReference>
<name>A0ABU0IL05_9CAUL</name>
<reference evidence="2 3" key="1">
    <citation type="submission" date="2023-07" db="EMBL/GenBank/DDBJ databases">
        <title>Genomic Encyclopedia of Type Strains, Phase IV (KMG-IV): sequencing the most valuable type-strain genomes for metagenomic binning, comparative biology and taxonomic classification.</title>
        <authorList>
            <person name="Goeker M."/>
        </authorList>
    </citation>
    <scope>NUCLEOTIDE SEQUENCE [LARGE SCALE GENOMIC DNA]</scope>
    <source>
        <strain evidence="2 3">DSM 18695</strain>
    </source>
</reference>
<sequence length="302" mass="31254">MAMSIAALKRLSLVMAGGLLLMLLVMGAPHTAKAQVCCSPPPPPPCCTPPAPPPCCTPPPPPPCCTPTPPCCSPGNRTNIIVNNTSVAVAVSGGGAGAGAVAYGGGGGGGGYAPPMASGLIQGLDVQGMQIKKKVSYQATRTKTVRVVIQAFCLDDRDVPHAASQTFPDRDVEEGFEGELYRCIAGTRLQYTWSEYSGQISFSGGKTIVCSKGEALWRQGGAMAGAGPNGGPDRAGQLFCRPQLAARDCNERSLLRRFGAGVKVLSMTFIETYTAWREETSTESSTATMTMSLDGGVGGTVY</sequence>
<proteinExistence type="predicted"/>
<gene>
    <name evidence="2" type="ORF">QO010_000444</name>
</gene>
<evidence type="ECO:0000313" key="3">
    <source>
        <dbReference type="Proteomes" id="UP001228905"/>
    </source>
</evidence>
<accession>A0ABU0IL05</accession>
<comment type="caution">
    <text evidence="2">The sequence shown here is derived from an EMBL/GenBank/DDBJ whole genome shotgun (WGS) entry which is preliminary data.</text>
</comment>
<organism evidence="2 3">
    <name type="scientific">Caulobacter ginsengisoli</name>
    <dbReference type="NCBI Taxonomy" id="400775"/>
    <lineage>
        <taxon>Bacteria</taxon>
        <taxon>Pseudomonadati</taxon>
        <taxon>Pseudomonadota</taxon>
        <taxon>Alphaproteobacteria</taxon>
        <taxon>Caulobacterales</taxon>
        <taxon>Caulobacteraceae</taxon>
        <taxon>Caulobacter</taxon>
    </lineage>
</organism>
<feature type="chain" id="PRO_5046865150" evidence="1">
    <location>
        <begin position="35"/>
        <end position="302"/>
    </location>
</feature>
<dbReference type="EMBL" id="JAUSVS010000001">
    <property type="protein sequence ID" value="MDQ0462696.1"/>
    <property type="molecule type" value="Genomic_DNA"/>
</dbReference>
<evidence type="ECO:0000256" key="1">
    <source>
        <dbReference type="SAM" id="SignalP"/>
    </source>
</evidence>
<dbReference type="Proteomes" id="UP001228905">
    <property type="component" value="Unassembled WGS sequence"/>
</dbReference>
<evidence type="ECO:0000313" key="2">
    <source>
        <dbReference type="EMBL" id="MDQ0462696.1"/>
    </source>
</evidence>